<keyword evidence="2" id="KW-1185">Reference proteome</keyword>
<accession>A0A4R5A7R1</accession>
<evidence type="ECO:0008006" key="3">
    <source>
        <dbReference type="Google" id="ProtNLM"/>
    </source>
</evidence>
<dbReference type="Proteomes" id="UP000295578">
    <property type="component" value="Unassembled WGS sequence"/>
</dbReference>
<proteinExistence type="predicted"/>
<dbReference type="PANTHER" id="PTHR36932">
    <property type="entry name" value="CAPSULAR POLYSACCHARIDE BIOSYNTHESIS PROTEIN"/>
    <property type="match status" value="1"/>
</dbReference>
<name>A0A4R5A7R1_9ACTN</name>
<dbReference type="OrthoDB" id="580775at2"/>
<dbReference type="InterPro" id="IPR042099">
    <property type="entry name" value="ANL_N_sf"/>
</dbReference>
<dbReference type="Gene3D" id="3.40.50.12780">
    <property type="entry name" value="N-terminal domain of ligase-like"/>
    <property type="match status" value="1"/>
</dbReference>
<gene>
    <name evidence="1" type="ORF">E1293_38660</name>
</gene>
<protein>
    <recommendedName>
        <fullName evidence="3">Phenylacetate--CoA ligase family protein</fullName>
    </recommendedName>
</protein>
<dbReference type="InterPro" id="IPR053158">
    <property type="entry name" value="CapK_Type1_Caps_Biosynth"/>
</dbReference>
<sequence length="306" mass="32844">MGVTPAMRAVGIGAPGPAHLSRQMMAEVAAGRPGGAPELSVATPIPDLVDALNGRRPDAISTFPSTAALLAEEQLAGRLRIAPAIVAVGAEVITEDMRRRIRAAWNLEPQQAYLTGEAPLIASSCGGQDGMRLWEDLVLVEVVDENDRPVAAGVRGHKVLITNLVNHVQPLIRYELTDMVTLAPDHSGDSVRRLSSVEGRSDDIITLPTPSGGEIAVQPVLLRTPFTAFPEVTQYQVTYDGSELAGRIVLREDSPPDTADRLRATLTRELRKAGAIPPPITITPTQRIDREPGHAAKFKLIRTIPQ</sequence>
<reference evidence="1 2" key="1">
    <citation type="submission" date="2019-03" db="EMBL/GenBank/DDBJ databases">
        <title>Draft genome sequences of novel Actinobacteria.</title>
        <authorList>
            <person name="Sahin N."/>
            <person name="Ay H."/>
            <person name="Saygin H."/>
        </authorList>
    </citation>
    <scope>NUCLEOTIDE SEQUENCE [LARGE SCALE GENOMIC DNA]</scope>
    <source>
        <strain evidence="1 2">DSM 45941</strain>
    </source>
</reference>
<dbReference type="EMBL" id="SMKY01000299">
    <property type="protein sequence ID" value="TDD66869.1"/>
    <property type="molecule type" value="Genomic_DNA"/>
</dbReference>
<dbReference type="PANTHER" id="PTHR36932:SF1">
    <property type="entry name" value="CAPSULAR POLYSACCHARIDE BIOSYNTHESIS PROTEIN"/>
    <property type="match status" value="1"/>
</dbReference>
<dbReference type="RefSeq" id="WP_132203714.1">
    <property type="nucleotide sequence ID" value="NZ_SMKY01000299.1"/>
</dbReference>
<evidence type="ECO:0000313" key="2">
    <source>
        <dbReference type="Proteomes" id="UP000295578"/>
    </source>
</evidence>
<comment type="caution">
    <text evidence="1">The sequence shown here is derived from an EMBL/GenBank/DDBJ whole genome shotgun (WGS) entry which is preliminary data.</text>
</comment>
<evidence type="ECO:0000313" key="1">
    <source>
        <dbReference type="EMBL" id="TDD66869.1"/>
    </source>
</evidence>
<organism evidence="1 2">
    <name type="scientific">Actinomadura darangshiensis</name>
    <dbReference type="NCBI Taxonomy" id="705336"/>
    <lineage>
        <taxon>Bacteria</taxon>
        <taxon>Bacillati</taxon>
        <taxon>Actinomycetota</taxon>
        <taxon>Actinomycetes</taxon>
        <taxon>Streptosporangiales</taxon>
        <taxon>Thermomonosporaceae</taxon>
        <taxon>Actinomadura</taxon>
    </lineage>
</organism>
<dbReference type="SUPFAM" id="SSF56801">
    <property type="entry name" value="Acetyl-CoA synthetase-like"/>
    <property type="match status" value="1"/>
</dbReference>
<dbReference type="AlphaFoldDB" id="A0A4R5A7R1"/>